<reference evidence="2 3" key="1">
    <citation type="submission" date="2019-10" db="EMBL/GenBank/DDBJ databases">
        <title>Pseudoalteromonas rubra S4059.</title>
        <authorList>
            <person name="Paulsen S."/>
            <person name="Wang X."/>
        </authorList>
    </citation>
    <scope>NUCLEOTIDE SEQUENCE [LARGE SCALE GENOMIC DNA]</scope>
    <source>
        <strain evidence="2 3">S4059</strain>
    </source>
</reference>
<dbReference type="InterPro" id="IPR038365">
    <property type="entry name" value="EcoRII_C_sf"/>
</dbReference>
<name>A0A5S3UT71_9GAMM</name>
<sequence>MTKEQTMFEQLSDVFTSAAFKYLTAVDANRQTSNQHEIGGLKQAGIGEHIGMPDNGIKVKLPATLVYLSDDPESPLVVEDHVTWYDTRYNQSGRSAEWRMYYASNDVSERFSPEDFFLIALTKDREVLMIFCPPDSEYEAQIRALFGVQNMVSKEKLSKVEVKEGKVVLPIRLMFARYGIEIGQDGTDVLEQILDKFGPHFPKTKHFSDFTRTLAREICPVTDPDSAIIEWMETEESAFRQLEKHIVKEKLREGFGEDGDDLDEFLRFSLSVQNRRKSRSGHAFENHIETILSANGLPFERGANTEGRQKPDFLFPSDQAYKSSDYPCDKLRMLGAKTTCKDRWRQVLVEASRIKRKHLITMEPAISEAQTTQMDSMNLQLVVPDALHSTYQPTQANWLLSFHDFISDVKLATV</sequence>
<dbReference type="GO" id="GO:0003677">
    <property type="term" value="F:DNA binding"/>
    <property type="evidence" value="ECO:0007669"/>
    <property type="project" value="InterPro"/>
</dbReference>
<keyword evidence="2" id="KW-0378">Hydrolase</keyword>
<dbReference type="AlphaFoldDB" id="A0A5S3UT71"/>
<protein>
    <submittedName>
        <fullName evidence="2">Restriction endonuclease</fullName>
    </submittedName>
</protein>
<dbReference type="InterPro" id="IPR015109">
    <property type="entry name" value="Restrct_endonuc_II_EcoRII_C"/>
</dbReference>
<evidence type="ECO:0000313" key="2">
    <source>
        <dbReference type="EMBL" id="QPB84571.1"/>
    </source>
</evidence>
<dbReference type="REBASE" id="497463">
    <property type="entry name" value="Pru4059ORF16895P"/>
</dbReference>
<dbReference type="InterPro" id="IPR011335">
    <property type="entry name" value="Restrct_endonuc-II-like"/>
</dbReference>
<dbReference type="Gene3D" id="3.40.91.80">
    <property type="match status" value="1"/>
</dbReference>
<keyword evidence="2" id="KW-0255">Endonuclease</keyword>
<keyword evidence="2" id="KW-0540">Nuclease</keyword>
<accession>A0A5S3UT71</accession>
<organism evidence="2 3">
    <name type="scientific">Pseudoalteromonas rubra</name>
    <dbReference type="NCBI Taxonomy" id="43658"/>
    <lineage>
        <taxon>Bacteria</taxon>
        <taxon>Pseudomonadati</taxon>
        <taxon>Pseudomonadota</taxon>
        <taxon>Gammaproteobacteria</taxon>
        <taxon>Alteromonadales</taxon>
        <taxon>Pseudoalteromonadaceae</taxon>
        <taxon>Pseudoalteromonas</taxon>
    </lineage>
</organism>
<proteinExistence type="predicted"/>
<dbReference type="Proteomes" id="UP000305729">
    <property type="component" value="Chromosome 1"/>
</dbReference>
<dbReference type="EMBL" id="CP045429">
    <property type="protein sequence ID" value="QPB84571.1"/>
    <property type="molecule type" value="Genomic_DNA"/>
</dbReference>
<dbReference type="Pfam" id="PF09019">
    <property type="entry name" value="EcoRII-C"/>
    <property type="match status" value="1"/>
</dbReference>
<gene>
    <name evidence="2" type="ORF">CWC22_016900</name>
</gene>
<dbReference type="GO" id="GO:0009307">
    <property type="term" value="P:DNA restriction-modification system"/>
    <property type="evidence" value="ECO:0007669"/>
    <property type="project" value="InterPro"/>
</dbReference>
<dbReference type="GO" id="GO:0009036">
    <property type="term" value="F:type II site-specific deoxyribonuclease activity"/>
    <property type="evidence" value="ECO:0007669"/>
    <property type="project" value="InterPro"/>
</dbReference>
<feature type="domain" description="Restriction endonuclease type II EcoRII C-terminal" evidence="1">
    <location>
        <begin position="239"/>
        <end position="406"/>
    </location>
</feature>
<evidence type="ECO:0000259" key="1">
    <source>
        <dbReference type="Pfam" id="PF09019"/>
    </source>
</evidence>
<evidence type="ECO:0000313" key="3">
    <source>
        <dbReference type="Proteomes" id="UP000305729"/>
    </source>
</evidence>
<dbReference type="SUPFAM" id="SSF52980">
    <property type="entry name" value="Restriction endonuclease-like"/>
    <property type="match status" value="1"/>
</dbReference>